<dbReference type="InterPro" id="IPR005835">
    <property type="entry name" value="NTP_transferase_dom"/>
</dbReference>
<dbReference type="InterPro" id="IPR029044">
    <property type="entry name" value="Nucleotide-diphossugar_trans"/>
</dbReference>
<dbReference type="EMBL" id="CP094298">
    <property type="protein sequence ID" value="UNZ02647.1"/>
    <property type="molecule type" value="Genomic_DNA"/>
</dbReference>
<evidence type="ECO:0000259" key="1">
    <source>
        <dbReference type="Pfam" id="PF00483"/>
    </source>
</evidence>
<dbReference type="RefSeq" id="WP_003980180.1">
    <property type="nucleotide sequence ID" value="NZ_CP043497.1"/>
</dbReference>
<gene>
    <name evidence="2" type="primary">rmlA3</name>
    <name evidence="2" type="ORF">SRIMR7_10865</name>
</gene>
<dbReference type="NCBIfam" id="TIGR01208">
    <property type="entry name" value="rmlA_long"/>
    <property type="match status" value="1"/>
</dbReference>
<organism evidence="2 3">
    <name type="scientific">Streptomyces rimosus subsp. rimosus</name>
    <dbReference type="NCBI Taxonomy" id="132474"/>
    <lineage>
        <taxon>Bacteria</taxon>
        <taxon>Bacillati</taxon>
        <taxon>Actinomycetota</taxon>
        <taxon>Actinomycetes</taxon>
        <taxon>Kitasatosporales</taxon>
        <taxon>Streptomycetaceae</taxon>
        <taxon>Streptomyces</taxon>
    </lineage>
</organism>
<dbReference type="PANTHER" id="PTHR42883:SF2">
    <property type="entry name" value="THYMIDYLYLTRANSFERASE"/>
    <property type="match status" value="1"/>
</dbReference>
<dbReference type="GeneID" id="66858262"/>
<dbReference type="Proteomes" id="UP000829494">
    <property type="component" value="Chromosome"/>
</dbReference>
<dbReference type="Gene3D" id="2.160.10.10">
    <property type="entry name" value="Hexapeptide repeat proteins"/>
    <property type="match status" value="1"/>
</dbReference>
<dbReference type="Gene3D" id="3.90.550.10">
    <property type="entry name" value="Spore Coat Polysaccharide Biosynthesis Protein SpsA, Chain A"/>
    <property type="match status" value="1"/>
</dbReference>
<name>A0ABY3YX96_STRRM</name>
<accession>A0ABY3YX96</accession>
<keyword evidence="3" id="KW-1185">Reference proteome</keyword>
<sequence>MKALVLSGGTGTRLRPFTYAMPKQLIPVAGKPVLRHVLENLRELGVTDIGIVVDARDRRIAAALGDGADLGVRLTFLHQEQPLGLAHCVVLGRDFLGAENFVLHLGDNVLPEGIGALAARFAARRPAAQLVVQKVPDPRRFGVAELDADGAVLRVTEKPDRPRSDLALVGVYFFTAEVHRAVAAIAPGRRGELEITDAVQWLIDAGAEVRAGEYGGYWRDIGCAEDVLACNRRLLEGIRPALAGGVDAASRLTGPVVIEAGARVTGSVIEGPVLIGAGTVVEDSHVGPYTALGRDCVLRHAGIADSVTLDGVTIDRVGGLTGSLIGRAARIGRARPGDGRHRLLVGDDTRIEVAA</sequence>
<dbReference type="Pfam" id="PF00483">
    <property type="entry name" value="NTP_transferase"/>
    <property type="match status" value="1"/>
</dbReference>
<dbReference type="GO" id="GO:0008879">
    <property type="term" value="F:glucose-1-phosphate thymidylyltransferase activity"/>
    <property type="evidence" value="ECO:0007669"/>
    <property type="project" value="UniProtKB-EC"/>
</dbReference>
<reference evidence="2 3" key="1">
    <citation type="submission" date="2022-03" db="EMBL/GenBank/DDBJ databases">
        <title>Complete genome of Streptomyces rimosus ssp. rimosus R7 (=ATCC 10970).</title>
        <authorList>
            <person name="Beganovic S."/>
            <person name="Ruckert C."/>
            <person name="Busche T."/>
            <person name="Kalinowski J."/>
            <person name="Wittmann C."/>
        </authorList>
    </citation>
    <scope>NUCLEOTIDE SEQUENCE [LARGE SCALE GENOMIC DNA]</scope>
    <source>
        <strain evidence="2 3">R7</strain>
    </source>
</reference>
<dbReference type="SUPFAM" id="SSF53448">
    <property type="entry name" value="Nucleotide-diphospho-sugar transferases"/>
    <property type="match status" value="1"/>
</dbReference>
<evidence type="ECO:0000313" key="2">
    <source>
        <dbReference type="EMBL" id="UNZ02647.1"/>
    </source>
</evidence>
<dbReference type="CDD" id="cd04189">
    <property type="entry name" value="G1P_TT_long"/>
    <property type="match status" value="1"/>
</dbReference>
<keyword evidence="2" id="KW-0808">Transferase</keyword>
<dbReference type="EC" id="2.7.7.24" evidence="2"/>
<feature type="domain" description="Nucleotidyl transferase" evidence="1">
    <location>
        <begin position="2"/>
        <end position="235"/>
    </location>
</feature>
<keyword evidence="2" id="KW-0548">Nucleotidyltransferase</keyword>
<protein>
    <submittedName>
        <fullName evidence="2">Glucose-1-phosphate thymidylyltransferase</fullName>
        <ecNumber evidence="2">2.7.7.24</ecNumber>
    </submittedName>
</protein>
<evidence type="ECO:0000313" key="3">
    <source>
        <dbReference type="Proteomes" id="UP000829494"/>
    </source>
</evidence>
<dbReference type="InterPro" id="IPR005908">
    <property type="entry name" value="G1P_thy_trans_l"/>
</dbReference>
<dbReference type="PANTHER" id="PTHR42883">
    <property type="entry name" value="GLUCOSE-1-PHOSPHATE THYMIDYLTRANSFERASE"/>
    <property type="match status" value="1"/>
</dbReference>
<proteinExistence type="predicted"/>